<dbReference type="OrthoDB" id="787182at2759"/>
<evidence type="ECO:0000256" key="1">
    <source>
        <dbReference type="SAM" id="MobiDB-lite"/>
    </source>
</evidence>
<dbReference type="PANTHER" id="PTHR34680:SF3">
    <property type="entry name" value="EXPRESSED PROTEIN"/>
    <property type="match status" value="1"/>
</dbReference>
<keyword evidence="4" id="KW-1185">Reference proteome</keyword>
<dbReference type="RefSeq" id="XP_010227430.1">
    <property type="nucleotide sequence ID" value="XM_010229128.3"/>
</dbReference>
<dbReference type="HOGENOM" id="CLU_060431_0_0_1"/>
<feature type="region of interest" description="Disordered" evidence="1">
    <location>
        <begin position="143"/>
        <end position="162"/>
    </location>
</feature>
<name>I1GWQ6_BRADI</name>
<feature type="region of interest" description="Disordered" evidence="1">
    <location>
        <begin position="218"/>
        <end position="352"/>
    </location>
</feature>
<evidence type="ECO:0000313" key="2">
    <source>
        <dbReference type="EMBL" id="KQK17412.1"/>
    </source>
</evidence>
<dbReference type="Proteomes" id="UP000008810">
    <property type="component" value="Chromosome 1"/>
</dbReference>
<dbReference type="AlphaFoldDB" id="I1GWQ6"/>
<dbReference type="eggNOG" id="ENOG502S07X">
    <property type="taxonomic scope" value="Eukaryota"/>
</dbReference>
<reference evidence="3" key="3">
    <citation type="submission" date="2018-08" db="UniProtKB">
        <authorList>
            <consortium name="EnsemblPlants"/>
        </authorList>
    </citation>
    <scope>IDENTIFICATION</scope>
    <source>
        <strain evidence="3">cv. Bd21</strain>
    </source>
</reference>
<organism evidence="2">
    <name type="scientific">Brachypodium distachyon</name>
    <name type="common">Purple false brome</name>
    <name type="synonym">Trachynia distachya</name>
    <dbReference type="NCBI Taxonomy" id="15368"/>
    <lineage>
        <taxon>Eukaryota</taxon>
        <taxon>Viridiplantae</taxon>
        <taxon>Streptophyta</taxon>
        <taxon>Embryophyta</taxon>
        <taxon>Tracheophyta</taxon>
        <taxon>Spermatophyta</taxon>
        <taxon>Magnoliopsida</taxon>
        <taxon>Liliopsida</taxon>
        <taxon>Poales</taxon>
        <taxon>Poaceae</taxon>
        <taxon>BOP clade</taxon>
        <taxon>Pooideae</taxon>
        <taxon>Stipodae</taxon>
        <taxon>Brachypodieae</taxon>
        <taxon>Brachypodium</taxon>
    </lineage>
</organism>
<dbReference type="EnsemblPlants" id="KQK17412">
    <property type="protein sequence ID" value="KQK17412"/>
    <property type="gene ID" value="BRADI_1g34310v3"/>
</dbReference>
<dbReference type="KEGG" id="bdi:100824862"/>
<dbReference type="EMBL" id="CM000880">
    <property type="protein sequence ID" value="KQK17412.1"/>
    <property type="molecule type" value="Genomic_DNA"/>
</dbReference>
<dbReference type="GeneID" id="100824862"/>
<reference evidence="2 3" key="1">
    <citation type="journal article" date="2010" name="Nature">
        <title>Genome sequencing and analysis of the model grass Brachypodium distachyon.</title>
        <authorList>
            <consortium name="International Brachypodium Initiative"/>
        </authorList>
    </citation>
    <scope>NUCLEOTIDE SEQUENCE [LARGE SCALE GENOMIC DNA]</scope>
    <source>
        <strain evidence="2 3">Bd21</strain>
    </source>
</reference>
<gene>
    <name evidence="3" type="primary">LOC100824862</name>
    <name evidence="2" type="ORF">BRADI_1g34310v3</name>
</gene>
<accession>I1GWQ6</accession>
<protein>
    <recommendedName>
        <fullName evidence="5">WRC domain-containing protein</fullName>
    </recommendedName>
</protein>
<dbReference type="Gramene" id="KQK17412">
    <property type="protein sequence ID" value="KQK17412"/>
    <property type="gene ID" value="BRADI_1g34310v3"/>
</dbReference>
<sequence>MRIRRYASRILGLTHTSVAPEPTPLVEELPLPQPPPRLPPAACEPHAWSWSTGFTYPTASAETCELSRSPWDLISELHCFDPQEKKHVESYFVHVIGRASWLFPTCLPAATSVEENKPAIAVVNGVSVQPGYEVAKKLPVKNKVGRESKPKRKVEAKKDGHGGSVGVAQGLTCKESDGKSWFCGRPVCQPNSKKRRRKSADAGEGFYYYAGFGPFRTKKRHCGTSSRTHESAAAEQDQEEAPAPQDVMPESARAEQAEDPLEDITHEPAPPEQKQDLPENTTLEQPAPAPEQEQLALPEDDCAAPIGEQAQADDAHRHQAAAQLDRSRREDIAGIAGIDEESSSDNAYCYSGKGKTRVIGVNGESKRKGPWKKRWRKPIKARSLKSLMYVSAHGLP</sequence>
<evidence type="ECO:0008006" key="5">
    <source>
        <dbReference type="Google" id="ProtNLM"/>
    </source>
</evidence>
<dbReference type="FunCoup" id="I1GWQ6">
    <property type="interactions" value="170"/>
</dbReference>
<reference evidence="2" key="2">
    <citation type="submission" date="2017-06" db="EMBL/GenBank/DDBJ databases">
        <title>WGS assembly of Brachypodium distachyon.</title>
        <authorList>
            <consortium name="The International Brachypodium Initiative"/>
            <person name="Lucas S."/>
            <person name="Harmon-Smith M."/>
            <person name="Lail K."/>
            <person name="Tice H."/>
            <person name="Grimwood J."/>
            <person name="Bruce D."/>
            <person name="Barry K."/>
            <person name="Shu S."/>
            <person name="Lindquist E."/>
            <person name="Wang M."/>
            <person name="Pitluck S."/>
            <person name="Vogel J.P."/>
            <person name="Garvin D.F."/>
            <person name="Mockler T.C."/>
            <person name="Schmutz J."/>
            <person name="Rokhsar D."/>
            <person name="Bevan M.W."/>
        </authorList>
    </citation>
    <scope>NUCLEOTIDE SEQUENCE</scope>
    <source>
        <strain evidence="2">Bd21</strain>
    </source>
</reference>
<evidence type="ECO:0000313" key="4">
    <source>
        <dbReference type="Proteomes" id="UP000008810"/>
    </source>
</evidence>
<evidence type="ECO:0000313" key="3">
    <source>
        <dbReference type="EnsemblPlants" id="KQK17412"/>
    </source>
</evidence>
<proteinExistence type="predicted"/>
<dbReference type="PANTHER" id="PTHR34680">
    <property type="entry name" value="EXPRESSED PROTEIN"/>
    <property type="match status" value="1"/>
</dbReference>